<dbReference type="PANTHER" id="PTHR11040:SF205">
    <property type="entry name" value="ZINC TRANSPORTER ZUPT"/>
    <property type="match status" value="1"/>
</dbReference>
<accession>A0A0L0GDW8</accession>
<dbReference type="STRING" id="667725.A0A0L0GDW8"/>
<dbReference type="eggNOG" id="KOG2474">
    <property type="taxonomic scope" value="Eukaryota"/>
</dbReference>
<evidence type="ECO:0000256" key="1">
    <source>
        <dbReference type="ARBA" id="ARBA00004141"/>
    </source>
</evidence>
<evidence type="ECO:0000313" key="7">
    <source>
        <dbReference type="Proteomes" id="UP000054560"/>
    </source>
</evidence>
<dbReference type="Pfam" id="PF02535">
    <property type="entry name" value="Zip"/>
    <property type="match status" value="1"/>
</dbReference>
<name>A0A0L0GDW8_9EUKA</name>
<dbReference type="PANTHER" id="PTHR11040">
    <property type="entry name" value="ZINC/IRON TRANSPORTER"/>
    <property type="match status" value="1"/>
</dbReference>
<dbReference type="EMBL" id="KQ241618">
    <property type="protein sequence ID" value="KNC87222.1"/>
    <property type="molecule type" value="Genomic_DNA"/>
</dbReference>
<reference evidence="6 7" key="1">
    <citation type="submission" date="2011-02" db="EMBL/GenBank/DDBJ databases">
        <title>The Genome Sequence of Sphaeroforma arctica JP610.</title>
        <authorList>
            <consortium name="The Broad Institute Genome Sequencing Platform"/>
            <person name="Russ C."/>
            <person name="Cuomo C."/>
            <person name="Young S.K."/>
            <person name="Zeng Q."/>
            <person name="Gargeya S."/>
            <person name="Alvarado L."/>
            <person name="Berlin A."/>
            <person name="Chapman S.B."/>
            <person name="Chen Z."/>
            <person name="Freedman E."/>
            <person name="Gellesch M."/>
            <person name="Goldberg J."/>
            <person name="Griggs A."/>
            <person name="Gujja S."/>
            <person name="Heilman E."/>
            <person name="Heiman D."/>
            <person name="Howarth C."/>
            <person name="Mehta T."/>
            <person name="Neiman D."/>
            <person name="Pearson M."/>
            <person name="Roberts A."/>
            <person name="Saif S."/>
            <person name="Shea T."/>
            <person name="Shenoy N."/>
            <person name="Sisk P."/>
            <person name="Stolte C."/>
            <person name="Sykes S."/>
            <person name="White J."/>
            <person name="Yandava C."/>
            <person name="Burger G."/>
            <person name="Gray M.W."/>
            <person name="Holland P.W.H."/>
            <person name="King N."/>
            <person name="Lang F.B.F."/>
            <person name="Roger A.J."/>
            <person name="Ruiz-Trillo I."/>
            <person name="Haas B."/>
            <person name="Nusbaum C."/>
            <person name="Birren B."/>
        </authorList>
    </citation>
    <scope>NUCLEOTIDE SEQUENCE [LARGE SCALE GENOMIC DNA]</scope>
    <source>
        <strain evidence="6 7">JP610</strain>
    </source>
</reference>
<dbReference type="InterPro" id="IPR003689">
    <property type="entry name" value="ZIP"/>
</dbReference>
<evidence type="ECO:0000256" key="3">
    <source>
        <dbReference type="ARBA" id="ARBA00022989"/>
    </source>
</evidence>
<keyword evidence="2 5" id="KW-0812">Transmembrane</keyword>
<evidence type="ECO:0000256" key="2">
    <source>
        <dbReference type="ARBA" id="ARBA00022692"/>
    </source>
</evidence>
<comment type="subcellular location">
    <subcellularLocation>
        <location evidence="1">Membrane</location>
        <topology evidence="1">Multi-pass membrane protein</topology>
    </subcellularLocation>
</comment>
<feature type="transmembrane region" description="Helical" evidence="5">
    <location>
        <begin position="88"/>
        <end position="114"/>
    </location>
</feature>
<keyword evidence="3 5" id="KW-1133">Transmembrane helix</keyword>
<evidence type="ECO:0000313" key="6">
    <source>
        <dbReference type="EMBL" id="KNC87222.1"/>
    </source>
</evidence>
<keyword evidence="7" id="KW-1185">Reference proteome</keyword>
<feature type="transmembrane region" description="Helical" evidence="5">
    <location>
        <begin position="57"/>
        <end position="76"/>
    </location>
</feature>
<dbReference type="AlphaFoldDB" id="A0A0L0GDW8"/>
<dbReference type="GO" id="GO:0016020">
    <property type="term" value="C:membrane"/>
    <property type="evidence" value="ECO:0007669"/>
    <property type="project" value="UniProtKB-SubCell"/>
</dbReference>
<dbReference type="GeneID" id="25901161"/>
<dbReference type="OrthoDB" id="262547at2759"/>
<evidence type="ECO:0000256" key="4">
    <source>
        <dbReference type="ARBA" id="ARBA00023136"/>
    </source>
</evidence>
<feature type="transmembrane region" description="Helical" evidence="5">
    <location>
        <begin position="380"/>
        <end position="398"/>
    </location>
</feature>
<sequence length="436" mass="46690">MADQYAACPDPGLCLPAEGDNVLLAFGLTFLAGAATLVGACVPFFSKLQNPKFLSGGLGLAAGVMIYVSFVEIFANKTFAYLCCVTEYYVAAGTAAFFGGMILTVALHVLVTWVQGFDSLSTKKSFLRVFRIKEKRSKLETTVVDARESFNQQMAGEGEFEEIAVAVPRNIYEYLNPSEDMSPAVSLTLNENSNAEFLKQRSETLVSQTADVSERVPDPRGSIETIEVSQPNEVGVAEGSNDENGAKVEKIKSEIDAGPTTEHNTITVDGSVDNSLLDLTADRERLTNMSIITAAAVSIHNFPEGLATFIAALSDGQLGAMMAISIALHNIPEGIVVAMPIYYATGSKWKGFFWAAMSGFSEVVGAFFGWLILKDTMGPTTFGVLFGMVAGMMVYIAFQELLPTALKYDPANSVASPSAFCGMLVIAISLVAFTFV</sequence>
<protein>
    <submittedName>
        <fullName evidence="6">Uncharacterized protein</fullName>
    </submittedName>
</protein>
<dbReference type="GO" id="GO:0005385">
    <property type="term" value="F:zinc ion transmembrane transporter activity"/>
    <property type="evidence" value="ECO:0007669"/>
    <property type="project" value="TreeGrafter"/>
</dbReference>
<dbReference type="Proteomes" id="UP000054560">
    <property type="component" value="Unassembled WGS sequence"/>
</dbReference>
<organism evidence="6 7">
    <name type="scientific">Sphaeroforma arctica JP610</name>
    <dbReference type="NCBI Taxonomy" id="667725"/>
    <lineage>
        <taxon>Eukaryota</taxon>
        <taxon>Ichthyosporea</taxon>
        <taxon>Ichthyophonida</taxon>
        <taxon>Sphaeroforma</taxon>
    </lineage>
</organism>
<gene>
    <name evidence="6" type="ORF">SARC_00657</name>
</gene>
<keyword evidence="4 5" id="KW-0472">Membrane</keyword>
<evidence type="ECO:0000256" key="5">
    <source>
        <dbReference type="SAM" id="Phobius"/>
    </source>
</evidence>
<feature type="transmembrane region" description="Helical" evidence="5">
    <location>
        <begin position="22"/>
        <end position="45"/>
    </location>
</feature>
<dbReference type="RefSeq" id="XP_014161124.1">
    <property type="nucleotide sequence ID" value="XM_014305649.1"/>
</dbReference>
<proteinExistence type="predicted"/>
<feature type="transmembrane region" description="Helical" evidence="5">
    <location>
        <begin position="414"/>
        <end position="435"/>
    </location>
</feature>
<feature type="transmembrane region" description="Helical" evidence="5">
    <location>
        <begin position="351"/>
        <end position="373"/>
    </location>
</feature>